<sequence length="132" mass="14776">MLRVRPAVWSALLVIFPLTAFLKWGRFTDIGPDLGRQLEPSWRYTSHLQSPVKPGTLGNFHLTHPTPARRRTEHRFGEEKEFRRHGVKNTKSGAKNVSHSAPGGLRGGCQQVSATSSLQELSQTWILKHGGQ</sequence>
<name>A0AAE0GKI6_9CHLO</name>
<accession>A0AAE0GKI6</accession>
<feature type="compositionally biased region" description="Basic and acidic residues" evidence="1">
    <location>
        <begin position="74"/>
        <end position="84"/>
    </location>
</feature>
<proteinExistence type="predicted"/>
<dbReference type="Proteomes" id="UP001190700">
    <property type="component" value="Unassembled WGS sequence"/>
</dbReference>
<organism evidence="2 3">
    <name type="scientific">Cymbomonas tetramitiformis</name>
    <dbReference type="NCBI Taxonomy" id="36881"/>
    <lineage>
        <taxon>Eukaryota</taxon>
        <taxon>Viridiplantae</taxon>
        <taxon>Chlorophyta</taxon>
        <taxon>Pyramimonadophyceae</taxon>
        <taxon>Pyramimonadales</taxon>
        <taxon>Pyramimonadaceae</taxon>
        <taxon>Cymbomonas</taxon>
    </lineage>
</organism>
<reference evidence="2 3" key="1">
    <citation type="journal article" date="2015" name="Genome Biol. Evol.">
        <title>Comparative Genomics of a Bacterivorous Green Alga Reveals Evolutionary Causalities and Consequences of Phago-Mixotrophic Mode of Nutrition.</title>
        <authorList>
            <person name="Burns J.A."/>
            <person name="Paasch A."/>
            <person name="Narechania A."/>
            <person name="Kim E."/>
        </authorList>
    </citation>
    <scope>NUCLEOTIDE SEQUENCE [LARGE SCALE GENOMIC DNA]</scope>
    <source>
        <strain evidence="2 3">PLY_AMNH</strain>
    </source>
</reference>
<dbReference type="AlphaFoldDB" id="A0AAE0GKI6"/>
<dbReference type="EMBL" id="LGRX02004693">
    <property type="protein sequence ID" value="KAK3279744.1"/>
    <property type="molecule type" value="Genomic_DNA"/>
</dbReference>
<keyword evidence="3" id="KW-1185">Reference proteome</keyword>
<feature type="region of interest" description="Disordered" evidence="1">
    <location>
        <begin position="55"/>
        <end position="106"/>
    </location>
</feature>
<comment type="caution">
    <text evidence="2">The sequence shown here is derived from an EMBL/GenBank/DDBJ whole genome shotgun (WGS) entry which is preliminary data.</text>
</comment>
<protein>
    <submittedName>
        <fullName evidence="2">Uncharacterized protein</fullName>
    </submittedName>
</protein>
<evidence type="ECO:0000256" key="1">
    <source>
        <dbReference type="SAM" id="MobiDB-lite"/>
    </source>
</evidence>
<feature type="non-terminal residue" evidence="2">
    <location>
        <position position="132"/>
    </location>
</feature>
<feature type="compositionally biased region" description="Polar residues" evidence="1">
    <location>
        <begin position="89"/>
        <end position="99"/>
    </location>
</feature>
<evidence type="ECO:0000313" key="2">
    <source>
        <dbReference type="EMBL" id="KAK3279744.1"/>
    </source>
</evidence>
<evidence type="ECO:0000313" key="3">
    <source>
        <dbReference type="Proteomes" id="UP001190700"/>
    </source>
</evidence>
<gene>
    <name evidence="2" type="ORF">CYMTET_12387</name>
</gene>